<feature type="transmembrane region" description="Helical" evidence="1">
    <location>
        <begin position="23"/>
        <end position="45"/>
    </location>
</feature>
<keyword evidence="4" id="KW-1185">Reference proteome</keyword>
<dbReference type="InterPro" id="IPR025164">
    <property type="entry name" value="Toastrack_DUF4097"/>
</dbReference>
<dbReference type="Pfam" id="PF13349">
    <property type="entry name" value="DUF4097"/>
    <property type="match status" value="1"/>
</dbReference>
<feature type="domain" description="DUF4097" evidence="2">
    <location>
        <begin position="64"/>
        <end position="274"/>
    </location>
</feature>
<dbReference type="Gene3D" id="2.160.20.120">
    <property type="match status" value="1"/>
</dbReference>
<dbReference type="AlphaFoldDB" id="A0AAE6XP11"/>
<gene>
    <name evidence="3" type="ORF">GW570_00910</name>
</gene>
<name>A0AAE6XP11_9MICO</name>
<reference evidence="3 4" key="1">
    <citation type="journal article" date="2020" name="Mol. Plant Pathol.">
        <title>Plasmid composition and the chpG gene determine the virulence level of Clavibacter capsici natural isolates in pepper.</title>
        <authorList>
            <person name="Hwang I.S."/>
            <person name="Lee H.M."/>
            <person name="Oh E.J."/>
            <person name="Lee S."/>
            <person name="Heu S."/>
            <person name="Oh C.S."/>
        </authorList>
    </citation>
    <scope>NUCLEOTIDE SEQUENCE [LARGE SCALE GENOMIC DNA]</scope>
    <source>
        <strain evidence="3 4">1101</strain>
    </source>
</reference>
<protein>
    <submittedName>
        <fullName evidence="3">DUF4097 domain-containing protein</fullName>
    </submittedName>
</protein>
<evidence type="ECO:0000259" key="2">
    <source>
        <dbReference type="Pfam" id="PF13349"/>
    </source>
</evidence>
<dbReference type="RefSeq" id="WP_053773386.1">
    <property type="nucleotide sequence ID" value="NZ_CP012573.1"/>
</dbReference>
<dbReference type="Proteomes" id="UP000503164">
    <property type="component" value="Chromosome"/>
</dbReference>
<keyword evidence="1" id="KW-0472">Membrane</keyword>
<organism evidence="3 4">
    <name type="scientific">Clavibacter capsici</name>
    <dbReference type="NCBI Taxonomy" id="1874630"/>
    <lineage>
        <taxon>Bacteria</taxon>
        <taxon>Bacillati</taxon>
        <taxon>Actinomycetota</taxon>
        <taxon>Actinomycetes</taxon>
        <taxon>Micrococcales</taxon>
        <taxon>Microbacteriaceae</taxon>
        <taxon>Clavibacter</taxon>
    </lineage>
</organism>
<dbReference type="EMBL" id="CP048049">
    <property type="protein sequence ID" value="QIS43761.1"/>
    <property type="molecule type" value="Genomic_DNA"/>
</dbReference>
<keyword evidence="1" id="KW-1133">Transmembrane helix</keyword>
<proteinExistence type="predicted"/>
<accession>A0AAE6XP11</accession>
<sequence>MTTLAPAGTPAPPAPRRPRPLRVALLVIGSVALLAVVALVVLQVVGSLDRGDGSRTSTVSGPVDRVSIDASAADVRIEQADVDAARIVFRAGDTALRETHVVSDGRLRIELRNPGWSFLDVRVGPSSGAELVVQLPAATAGRELAVDVSSAAGGIELAGAFGDVDLASGAGGIRLAGSVADLTVESGAGDLTADALEVTGEIRTTSAAGDTELDLATAPTAMRVETTAGEQRILLPEGAYAITTETVMGEVANAIGSDADAPRRYVLSATMGDITVARR</sequence>
<evidence type="ECO:0000256" key="1">
    <source>
        <dbReference type="SAM" id="Phobius"/>
    </source>
</evidence>
<evidence type="ECO:0000313" key="3">
    <source>
        <dbReference type="EMBL" id="QIS43761.1"/>
    </source>
</evidence>
<keyword evidence="1" id="KW-0812">Transmembrane</keyword>
<evidence type="ECO:0000313" key="4">
    <source>
        <dbReference type="Proteomes" id="UP000503164"/>
    </source>
</evidence>
<dbReference type="KEGG" id="ccap:AES38_00905"/>